<organism evidence="2 3">
    <name type="scientific">Peribacillus muralis</name>
    <dbReference type="NCBI Taxonomy" id="264697"/>
    <lineage>
        <taxon>Bacteria</taxon>
        <taxon>Bacillati</taxon>
        <taxon>Bacillota</taxon>
        <taxon>Bacilli</taxon>
        <taxon>Bacillales</taxon>
        <taxon>Bacillaceae</taxon>
        <taxon>Peribacillus</taxon>
    </lineage>
</organism>
<keyword evidence="1" id="KW-1133">Transmembrane helix</keyword>
<sequence length="80" mass="9307">MESNTKKALLNEQRELAEEVLDIYSLKVFSILDLLLFSIFFGLLLHPLLPSLWLNLLLPVVFFITFTALLQILDMFHKKS</sequence>
<keyword evidence="1" id="KW-0812">Transmembrane</keyword>
<feature type="transmembrane region" description="Helical" evidence="1">
    <location>
        <begin position="21"/>
        <end position="46"/>
    </location>
</feature>
<dbReference type="EMBL" id="CP017080">
    <property type="protein sequence ID" value="AOH55345.1"/>
    <property type="molecule type" value="Genomic_DNA"/>
</dbReference>
<dbReference type="KEGG" id="bmur:ABE28_013380"/>
<keyword evidence="3" id="KW-1185">Reference proteome</keyword>
<reference evidence="2 3" key="1">
    <citation type="submission" date="2016-08" db="EMBL/GenBank/DDBJ databases">
        <title>Complete genome sequence of Bacillus muralis G25-68, a strain with toxicity to nematodes.</title>
        <authorList>
            <person name="Zheng Z."/>
        </authorList>
    </citation>
    <scope>NUCLEOTIDE SEQUENCE [LARGE SCALE GENOMIC DNA]</scope>
    <source>
        <strain evidence="2 3">G25-68</strain>
    </source>
</reference>
<evidence type="ECO:0000313" key="2">
    <source>
        <dbReference type="EMBL" id="AOH55345.1"/>
    </source>
</evidence>
<dbReference type="RefSeq" id="WP_064467413.1">
    <property type="nucleotide sequence ID" value="NZ_CP017080.1"/>
</dbReference>
<feature type="transmembrane region" description="Helical" evidence="1">
    <location>
        <begin position="52"/>
        <end position="73"/>
    </location>
</feature>
<evidence type="ECO:0000313" key="3">
    <source>
        <dbReference type="Proteomes" id="UP000077926"/>
    </source>
</evidence>
<dbReference type="STRING" id="264697.ABE28_013380"/>
<gene>
    <name evidence="2" type="ORF">ABE28_013380</name>
</gene>
<evidence type="ECO:0000256" key="1">
    <source>
        <dbReference type="SAM" id="Phobius"/>
    </source>
</evidence>
<evidence type="ECO:0008006" key="4">
    <source>
        <dbReference type="Google" id="ProtNLM"/>
    </source>
</evidence>
<dbReference type="AlphaFoldDB" id="A0A1B3XQ62"/>
<accession>A0A1B3XQ62</accession>
<dbReference type="Proteomes" id="UP000077926">
    <property type="component" value="Chromosome"/>
</dbReference>
<proteinExistence type="predicted"/>
<keyword evidence="1" id="KW-0472">Membrane</keyword>
<protein>
    <recommendedName>
        <fullName evidence="4">YrhK domain-containing protein</fullName>
    </recommendedName>
</protein>
<name>A0A1B3XQ62_9BACI</name>